<keyword evidence="2" id="KW-0472">Membrane</keyword>
<sequence length="324" mass="36377">MRKVTDTTTILRKKTMKWHHKILLSSSLKVALLALITAVIAPMLVYHYVYYPSLDLPPSDGFSAGSCLVRRSARLMCGVGQVNDSKLCHPQCCYDTDNSICFHRSPSRFTYVMDDDEWDANTTLRSRISTSPFNFTDTLRQIKLSIDDVSATHVSVAFHNPLLLTLESRRIEEKNYTYQVDSPELSVVVSDNLGNDIFNTIRGPIIAAENIWEVVFKMTDEDMYGLGEIPLEEGMVKIIYSNARGESGVPLIFSQTNGSYHGVLLDISGPTEVTFAGENQIVVRSITNVGMKFHLFSGPTPKDIMTDVTKILGFQKQLQYWMLG</sequence>
<evidence type="ECO:0000256" key="1">
    <source>
        <dbReference type="PROSITE-ProRule" id="PRU00779"/>
    </source>
</evidence>
<dbReference type="CDD" id="cd14752">
    <property type="entry name" value="GH31_N"/>
    <property type="match status" value="1"/>
</dbReference>
<dbReference type="PROSITE" id="PS51448">
    <property type="entry name" value="P_TREFOIL_2"/>
    <property type="match status" value="1"/>
</dbReference>
<dbReference type="InterPro" id="IPR000519">
    <property type="entry name" value="P_trefoil_dom"/>
</dbReference>
<accession>A0A1E1WP27</accession>
<dbReference type="OrthoDB" id="5839090at2759"/>
<comment type="caution">
    <text evidence="1">Lacks conserved residue(s) required for the propagation of feature annotation.</text>
</comment>
<keyword evidence="2" id="KW-0812">Transmembrane</keyword>
<feature type="disulfide bond" evidence="1">
    <location>
        <begin position="77"/>
        <end position="92"/>
    </location>
</feature>
<keyword evidence="1" id="KW-1015">Disulfide bond</keyword>
<feature type="disulfide bond" evidence="1">
    <location>
        <begin position="67"/>
        <end position="93"/>
    </location>
</feature>
<evidence type="ECO:0000259" key="3">
    <source>
        <dbReference type="PROSITE" id="PS51448"/>
    </source>
</evidence>
<keyword evidence="2" id="KW-1133">Transmembrane helix</keyword>
<dbReference type="EMBL" id="GDQN01002294">
    <property type="protein sequence ID" value="JAT88760.1"/>
    <property type="molecule type" value="Transcribed_RNA"/>
</dbReference>
<feature type="domain" description="P-type" evidence="3">
    <location>
        <begin position="65"/>
        <end position="105"/>
    </location>
</feature>
<dbReference type="AlphaFoldDB" id="A0A1E1WP27"/>
<protein>
    <recommendedName>
        <fullName evidence="3">P-type domain-containing protein</fullName>
    </recommendedName>
</protein>
<feature type="non-terminal residue" evidence="4">
    <location>
        <position position="324"/>
    </location>
</feature>
<proteinExistence type="predicted"/>
<evidence type="ECO:0000256" key="2">
    <source>
        <dbReference type="SAM" id="Phobius"/>
    </source>
</evidence>
<feature type="transmembrane region" description="Helical" evidence="2">
    <location>
        <begin position="22"/>
        <end position="49"/>
    </location>
</feature>
<gene>
    <name evidence="4" type="ORF">g.8995</name>
</gene>
<reference evidence="4" key="1">
    <citation type="submission" date="2015-09" db="EMBL/GenBank/DDBJ databases">
        <title>De novo assembly of Pectinophora gossypiella (Pink Bollworm) gut transcriptome.</title>
        <authorList>
            <person name="Tassone E.E."/>
        </authorList>
    </citation>
    <scope>NUCLEOTIDE SEQUENCE</scope>
</reference>
<organism evidence="4">
    <name type="scientific">Pectinophora gossypiella</name>
    <name type="common">Cotton pink bollworm</name>
    <name type="synonym">Depressaria gossypiella</name>
    <dbReference type="NCBI Taxonomy" id="13191"/>
    <lineage>
        <taxon>Eukaryota</taxon>
        <taxon>Metazoa</taxon>
        <taxon>Ecdysozoa</taxon>
        <taxon>Arthropoda</taxon>
        <taxon>Hexapoda</taxon>
        <taxon>Insecta</taxon>
        <taxon>Pterygota</taxon>
        <taxon>Neoptera</taxon>
        <taxon>Endopterygota</taxon>
        <taxon>Lepidoptera</taxon>
        <taxon>Glossata</taxon>
        <taxon>Ditrysia</taxon>
        <taxon>Gelechioidea</taxon>
        <taxon>Gelechiidae</taxon>
        <taxon>Apatetrinae</taxon>
        <taxon>Pectinophora</taxon>
    </lineage>
</organism>
<evidence type="ECO:0000313" key="4">
    <source>
        <dbReference type="EMBL" id="JAT88760.1"/>
    </source>
</evidence>
<dbReference type="Gene3D" id="2.60.40.1760">
    <property type="entry name" value="glycosyl hydrolase (family 31)"/>
    <property type="match status" value="1"/>
</dbReference>
<name>A0A1E1WP27_PECGO</name>